<organism evidence="1 2">
    <name type="scientific">Limnofasciculus baicalensis BBK-W-15</name>
    <dbReference type="NCBI Taxonomy" id="2699891"/>
    <lineage>
        <taxon>Bacteria</taxon>
        <taxon>Bacillati</taxon>
        <taxon>Cyanobacteriota</taxon>
        <taxon>Cyanophyceae</taxon>
        <taxon>Coleofasciculales</taxon>
        <taxon>Coleofasciculaceae</taxon>
        <taxon>Limnofasciculus</taxon>
        <taxon>Limnofasciculus baicalensis</taxon>
    </lineage>
</organism>
<keyword evidence="2" id="KW-1185">Reference proteome</keyword>
<reference evidence="1" key="1">
    <citation type="submission" date="2022-06" db="EMBL/GenBank/DDBJ databases">
        <title>New cyanobacteria of genus Symplocastrum in benthos of Lake Baikal.</title>
        <authorList>
            <person name="Sorokovikova E."/>
            <person name="Tikhonova I."/>
            <person name="Krasnopeev A."/>
            <person name="Evseev P."/>
            <person name="Gladkikh A."/>
            <person name="Belykh O."/>
        </authorList>
    </citation>
    <scope>NUCLEOTIDE SEQUENCE</scope>
    <source>
        <strain evidence="1">BBK-W-15</strain>
    </source>
</reference>
<sequence>MAIAIYDIVMFFTNRSSQVIELAQAVTGAVGALASPNPGIAKGAVGNLKVRRRK</sequence>
<protein>
    <submittedName>
        <fullName evidence="1">Uncharacterized protein</fullName>
    </submittedName>
</protein>
<dbReference type="RefSeq" id="WP_254010757.1">
    <property type="nucleotide sequence ID" value="NZ_JAMZMM010000033.1"/>
</dbReference>
<dbReference type="Proteomes" id="UP001204953">
    <property type="component" value="Unassembled WGS sequence"/>
</dbReference>
<dbReference type="AlphaFoldDB" id="A0AAE3KR17"/>
<proteinExistence type="predicted"/>
<gene>
    <name evidence="1" type="ORF">NJ959_05595</name>
</gene>
<evidence type="ECO:0000313" key="2">
    <source>
        <dbReference type="Proteomes" id="UP001204953"/>
    </source>
</evidence>
<name>A0AAE3KR17_9CYAN</name>
<evidence type="ECO:0000313" key="1">
    <source>
        <dbReference type="EMBL" id="MCP2727952.1"/>
    </source>
</evidence>
<dbReference type="EMBL" id="JAMZMM010000033">
    <property type="protein sequence ID" value="MCP2727952.1"/>
    <property type="molecule type" value="Genomic_DNA"/>
</dbReference>
<accession>A0AAE3KR17</accession>
<comment type="caution">
    <text evidence="1">The sequence shown here is derived from an EMBL/GenBank/DDBJ whole genome shotgun (WGS) entry which is preliminary data.</text>
</comment>